<organism evidence="9 10">
    <name type="scientific">Streptomyces beijiangensis</name>
    <dbReference type="NCBI Taxonomy" id="163361"/>
    <lineage>
        <taxon>Bacteria</taxon>
        <taxon>Bacillati</taxon>
        <taxon>Actinomycetota</taxon>
        <taxon>Actinomycetes</taxon>
        <taxon>Kitasatosporales</taxon>
        <taxon>Streptomycetaceae</taxon>
        <taxon>Streptomyces</taxon>
    </lineage>
</organism>
<accession>A0A939FAA5</accession>
<comment type="similarity">
    <text evidence="6">Belongs to the ABC-4 integral membrane protein family.</text>
</comment>
<evidence type="ECO:0000256" key="7">
    <source>
        <dbReference type="SAM" id="Phobius"/>
    </source>
</evidence>
<feature type="transmembrane region" description="Helical" evidence="7">
    <location>
        <begin position="332"/>
        <end position="355"/>
    </location>
</feature>
<feature type="domain" description="ABC3 transporter permease C-terminal" evidence="8">
    <location>
        <begin position="64"/>
        <end position="177"/>
    </location>
</feature>
<dbReference type="PANTHER" id="PTHR30572:SF4">
    <property type="entry name" value="ABC TRANSPORTER PERMEASE YTRF"/>
    <property type="match status" value="1"/>
</dbReference>
<dbReference type="Pfam" id="PF02687">
    <property type="entry name" value="FtsX"/>
    <property type="match status" value="2"/>
</dbReference>
<evidence type="ECO:0000313" key="9">
    <source>
        <dbReference type="EMBL" id="MBO0514589.1"/>
    </source>
</evidence>
<evidence type="ECO:0000256" key="6">
    <source>
        <dbReference type="ARBA" id="ARBA00038076"/>
    </source>
</evidence>
<evidence type="ECO:0000313" key="10">
    <source>
        <dbReference type="Proteomes" id="UP000664167"/>
    </source>
</evidence>
<name>A0A939FAA5_9ACTN</name>
<comment type="caution">
    <text evidence="9">The sequence shown here is derived from an EMBL/GenBank/DDBJ whole genome shotgun (WGS) entry which is preliminary data.</text>
</comment>
<keyword evidence="3 7" id="KW-0812">Transmembrane</keyword>
<dbReference type="EMBL" id="JAFLRJ010000217">
    <property type="protein sequence ID" value="MBO0514589.1"/>
    <property type="molecule type" value="Genomic_DNA"/>
</dbReference>
<dbReference type="GO" id="GO:0005886">
    <property type="term" value="C:plasma membrane"/>
    <property type="evidence" value="ECO:0007669"/>
    <property type="project" value="UniProtKB-SubCell"/>
</dbReference>
<feature type="transmembrane region" description="Helical" evidence="7">
    <location>
        <begin position="421"/>
        <end position="439"/>
    </location>
</feature>
<feature type="domain" description="ABC3 transporter permease C-terminal" evidence="8">
    <location>
        <begin position="335"/>
        <end position="449"/>
    </location>
</feature>
<keyword evidence="4 7" id="KW-1133">Transmembrane helix</keyword>
<dbReference type="PANTHER" id="PTHR30572">
    <property type="entry name" value="MEMBRANE COMPONENT OF TRANSPORTER-RELATED"/>
    <property type="match status" value="1"/>
</dbReference>
<evidence type="ECO:0000256" key="1">
    <source>
        <dbReference type="ARBA" id="ARBA00004651"/>
    </source>
</evidence>
<dbReference type="InterPro" id="IPR003838">
    <property type="entry name" value="ABC3_permease_C"/>
</dbReference>
<dbReference type="InterPro" id="IPR050250">
    <property type="entry name" value="Macrolide_Exporter_MacB"/>
</dbReference>
<feature type="transmembrane region" description="Helical" evidence="7">
    <location>
        <begin position="205"/>
        <end position="224"/>
    </location>
</feature>
<dbReference type="Proteomes" id="UP000664167">
    <property type="component" value="Unassembled WGS sequence"/>
</dbReference>
<evidence type="ECO:0000256" key="5">
    <source>
        <dbReference type="ARBA" id="ARBA00023136"/>
    </source>
</evidence>
<feature type="transmembrane region" description="Helical" evidence="7">
    <location>
        <begin position="236"/>
        <end position="261"/>
    </location>
</feature>
<dbReference type="AlphaFoldDB" id="A0A939FAA5"/>
<dbReference type="GO" id="GO:0022857">
    <property type="term" value="F:transmembrane transporter activity"/>
    <property type="evidence" value="ECO:0007669"/>
    <property type="project" value="TreeGrafter"/>
</dbReference>
<keyword evidence="10" id="KW-1185">Reference proteome</keyword>
<feature type="transmembrane region" description="Helical" evidence="7">
    <location>
        <begin position="108"/>
        <end position="131"/>
    </location>
</feature>
<evidence type="ECO:0000259" key="8">
    <source>
        <dbReference type="Pfam" id="PF02687"/>
    </source>
</evidence>
<feature type="transmembrane region" description="Helical" evidence="7">
    <location>
        <begin position="151"/>
        <end position="172"/>
    </location>
</feature>
<dbReference type="RefSeq" id="WP_206964102.1">
    <property type="nucleotide sequence ID" value="NZ_BAAAJJ010000019.1"/>
</dbReference>
<protein>
    <submittedName>
        <fullName evidence="9">FtsX-like permease family protein</fullName>
    </submittedName>
</protein>
<evidence type="ECO:0000256" key="4">
    <source>
        <dbReference type="ARBA" id="ARBA00022989"/>
    </source>
</evidence>
<comment type="subcellular location">
    <subcellularLocation>
        <location evidence="1">Cell membrane</location>
        <topology evidence="1">Multi-pass membrane protein</topology>
    </subcellularLocation>
</comment>
<proteinExistence type="inferred from homology"/>
<keyword evidence="5 7" id="KW-0472">Membrane</keyword>
<gene>
    <name evidence="9" type="ORF">J0695_22735</name>
</gene>
<keyword evidence="2" id="KW-1003">Cell membrane</keyword>
<reference evidence="9" key="1">
    <citation type="submission" date="2021-03" db="EMBL/GenBank/DDBJ databases">
        <title>Streptomyces poriferae sp. nov., a novel marine sponge-derived Actinobacteria species with anti-MRSA activity.</title>
        <authorList>
            <person name="Sandoval-Powers M."/>
            <person name="Kralova S."/>
            <person name="Nguyen G.-S."/>
            <person name="Fawwal D."/>
            <person name="Degnes K."/>
            <person name="Klinkenberg G."/>
            <person name="Sletta H."/>
            <person name="Wentzel A."/>
            <person name="Liles M.R."/>
        </authorList>
    </citation>
    <scope>NUCLEOTIDE SEQUENCE</scope>
    <source>
        <strain evidence="9">DSM 41794</strain>
    </source>
</reference>
<feature type="transmembrane region" description="Helical" evidence="7">
    <location>
        <begin position="57"/>
        <end position="78"/>
    </location>
</feature>
<evidence type="ECO:0000256" key="3">
    <source>
        <dbReference type="ARBA" id="ARBA00022692"/>
    </source>
</evidence>
<evidence type="ECO:0000256" key="2">
    <source>
        <dbReference type="ARBA" id="ARBA00022475"/>
    </source>
</evidence>
<feature type="transmembrane region" description="Helical" evidence="7">
    <location>
        <begin position="376"/>
        <end position="409"/>
    </location>
</feature>
<sequence>MLTLAMRSIRLRPGRFAATLLSAFLGAAIIMTFNSLHDTAGGAGVDAVSSDSLSTAASVVGGYGSLLVFFAIASTLTVNVRQRAAEISLLRSTGATPAQIKRMVVGEAAAVGLVGALLAVGPAMLAGRALLGMFQDSGQVADSVEYAFGPIALSSGISIALIASVGAAFLAVRRATRAAAGIRAVPSRGATPGPPAGKAGRGRKFAGYGALAAGAASVLTTFAMDPTDPMAMAPAAYGSILIAVGLAVFSPGLLQVLLAVLERPLTALCGASGYLAVLNMRRKAGELAGILMPLILFIGISTATLYMQAVESDKIKASGLTKSVEDKNLETLNLVVVGIIVVFACIMLINSLYAATSYRSREFGQQRLAGATPGQVLGMVGCEGLVLTVTGVLFGSLSGIAGIVAFTSVRTDSVLPHQGTGIWLGIAAIAAVVTLGTSLGTAGRVLRTSAVEAVELAA</sequence>
<feature type="transmembrane region" description="Helical" evidence="7">
    <location>
        <begin position="287"/>
        <end position="307"/>
    </location>
</feature>